<name>A0AAD7IIX3_9AGAR</name>
<protein>
    <recommendedName>
        <fullName evidence="1">Zn(2)-C6 fungal-type domain-containing protein</fullName>
    </recommendedName>
</protein>
<dbReference type="SUPFAM" id="SSF57701">
    <property type="entry name" value="Zn2/Cys6 DNA-binding domain"/>
    <property type="match status" value="1"/>
</dbReference>
<accession>A0AAD7IIX3</accession>
<dbReference type="InterPro" id="IPR036864">
    <property type="entry name" value="Zn2-C6_fun-type_DNA-bd_sf"/>
</dbReference>
<dbReference type="GO" id="GO:0000981">
    <property type="term" value="F:DNA-binding transcription factor activity, RNA polymerase II-specific"/>
    <property type="evidence" value="ECO:0007669"/>
    <property type="project" value="InterPro"/>
</dbReference>
<feature type="domain" description="Zn(2)-C6 fungal-type" evidence="1">
    <location>
        <begin position="9"/>
        <end position="47"/>
    </location>
</feature>
<dbReference type="Proteomes" id="UP001215280">
    <property type="component" value="Unassembled WGS sequence"/>
</dbReference>
<organism evidence="2 3">
    <name type="scientific">Mycena maculata</name>
    <dbReference type="NCBI Taxonomy" id="230809"/>
    <lineage>
        <taxon>Eukaryota</taxon>
        <taxon>Fungi</taxon>
        <taxon>Dikarya</taxon>
        <taxon>Basidiomycota</taxon>
        <taxon>Agaricomycotina</taxon>
        <taxon>Agaricomycetes</taxon>
        <taxon>Agaricomycetidae</taxon>
        <taxon>Agaricales</taxon>
        <taxon>Marasmiineae</taxon>
        <taxon>Mycenaceae</taxon>
        <taxon>Mycena</taxon>
    </lineage>
</organism>
<dbReference type="EMBL" id="JARJLG010000110">
    <property type="protein sequence ID" value="KAJ7743919.1"/>
    <property type="molecule type" value="Genomic_DNA"/>
</dbReference>
<evidence type="ECO:0000259" key="1">
    <source>
        <dbReference type="SMART" id="SM00066"/>
    </source>
</evidence>
<keyword evidence="3" id="KW-1185">Reference proteome</keyword>
<dbReference type="GO" id="GO:0008270">
    <property type="term" value="F:zinc ion binding"/>
    <property type="evidence" value="ECO:0007669"/>
    <property type="project" value="InterPro"/>
</dbReference>
<comment type="caution">
    <text evidence="2">The sequence shown here is derived from an EMBL/GenBank/DDBJ whole genome shotgun (WGS) entry which is preliminary data.</text>
</comment>
<dbReference type="AlphaFoldDB" id="A0AAD7IIX3"/>
<gene>
    <name evidence="2" type="ORF">DFH07DRAFT_777250</name>
</gene>
<reference evidence="2" key="1">
    <citation type="submission" date="2023-03" db="EMBL/GenBank/DDBJ databases">
        <title>Massive genome expansion in bonnet fungi (Mycena s.s.) driven by repeated elements and novel gene families across ecological guilds.</title>
        <authorList>
            <consortium name="Lawrence Berkeley National Laboratory"/>
            <person name="Harder C.B."/>
            <person name="Miyauchi S."/>
            <person name="Viragh M."/>
            <person name="Kuo A."/>
            <person name="Thoen E."/>
            <person name="Andreopoulos B."/>
            <person name="Lu D."/>
            <person name="Skrede I."/>
            <person name="Drula E."/>
            <person name="Henrissat B."/>
            <person name="Morin E."/>
            <person name="Kohler A."/>
            <person name="Barry K."/>
            <person name="LaButti K."/>
            <person name="Morin E."/>
            <person name="Salamov A."/>
            <person name="Lipzen A."/>
            <person name="Mereny Z."/>
            <person name="Hegedus B."/>
            <person name="Baldrian P."/>
            <person name="Stursova M."/>
            <person name="Weitz H."/>
            <person name="Taylor A."/>
            <person name="Grigoriev I.V."/>
            <person name="Nagy L.G."/>
            <person name="Martin F."/>
            <person name="Kauserud H."/>
        </authorList>
    </citation>
    <scope>NUCLEOTIDE SEQUENCE</scope>
    <source>
        <strain evidence="2">CBHHK188m</strain>
    </source>
</reference>
<dbReference type="InterPro" id="IPR001138">
    <property type="entry name" value="Zn2Cys6_DnaBD"/>
</dbReference>
<dbReference type="CDD" id="cd00067">
    <property type="entry name" value="GAL4"/>
    <property type="match status" value="1"/>
</dbReference>
<sequence>MADSLTRRTRVYTACLNCRKRKIKPCERCIRRNLHCKYLAVGTEESHSGRAPGDSPLPSPTYPAHAFQPPVPHHGSHGPFYGTIAPKFPAQYILVATPEQPEPMNVFGRSDGRPPSPATHRRTQRIHATAGPYHVPSSQNGRIPAPDTVGAIVHQDRAFVGGAEETAHKALQRSDGEWPK</sequence>
<evidence type="ECO:0000313" key="2">
    <source>
        <dbReference type="EMBL" id="KAJ7743919.1"/>
    </source>
</evidence>
<evidence type="ECO:0000313" key="3">
    <source>
        <dbReference type="Proteomes" id="UP001215280"/>
    </source>
</evidence>
<proteinExistence type="predicted"/>
<dbReference type="SMART" id="SM00066">
    <property type="entry name" value="GAL4"/>
    <property type="match status" value="1"/>
</dbReference>